<dbReference type="EMBL" id="JAPQKS010000002">
    <property type="protein sequence ID" value="KAJ5246313.1"/>
    <property type="molecule type" value="Genomic_DNA"/>
</dbReference>
<accession>A0A9W9PIK8</accession>
<dbReference type="AlphaFoldDB" id="A0A9W9PIK8"/>
<reference evidence="1" key="1">
    <citation type="submission" date="2022-11" db="EMBL/GenBank/DDBJ databases">
        <authorList>
            <person name="Petersen C."/>
        </authorList>
    </citation>
    <scope>NUCLEOTIDE SEQUENCE</scope>
    <source>
        <strain evidence="1">IBT 19713</strain>
    </source>
</reference>
<protein>
    <submittedName>
        <fullName evidence="1">Uncharacterized protein</fullName>
    </submittedName>
</protein>
<sequence length="79" mass="9009">MGLLRNDYDRSRFAISLRHQGELPYLSPASANEATRRIMHEDLKLHEGFPAIGDYGVTPDQQNQPGLCTARLKLDRRTE</sequence>
<gene>
    <name evidence="1" type="ORF">N7468_001296</name>
</gene>
<proteinExistence type="predicted"/>
<dbReference type="Proteomes" id="UP001150941">
    <property type="component" value="Unassembled WGS sequence"/>
</dbReference>
<evidence type="ECO:0000313" key="1">
    <source>
        <dbReference type="EMBL" id="KAJ5246313.1"/>
    </source>
</evidence>
<keyword evidence="2" id="KW-1185">Reference proteome</keyword>
<comment type="caution">
    <text evidence="1">The sequence shown here is derived from an EMBL/GenBank/DDBJ whole genome shotgun (WGS) entry which is preliminary data.</text>
</comment>
<evidence type="ECO:0000313" key="2">
    <source>
        <dbReference type="Proteomes" id="UP001150941"/>
    </source>
</evidence>
<name>A0A9W9PIK8_9EURO</name>
<dbReference type="RefSeq" id="XP_058333734.1">
    <property type="nucleotide sequence ID" value="XM_058470593.1"/>
</dbReference>
<reference evidence="1" key="2">
    <citation type="journal article" date="2023" name="IMA Fungus">
        <title>Comparative genomic study of the Penicillium genus elucidates a diverse pangenome and 15 lateral gene transfer events.</title>
        <authorList>
            <person name="Petersen C."/>
            <person name="Sorensen T."/>
            <person name="Nielsen M.R."/>
            <person name="Sondergaard T.E."/>
            <person name="Sorensen J.L."/>
            <person name="Fitzpatrick D.A."/>
            <person name="Frisvad J.C."/>
            <person name="Nielsen K.L."/>
        </authorList>
    </citation>
    <scope>NUCLEOTIDE SEQUENCE</scope>
    <source>
        <strain evidence="1">IBT 19713</strain>
    </source>
</reference>
<dbReference type="GeneID" id="83197896"/>
<organism evidence="1 2">
    <name type="scientific">Penicillium chermesinum</name>
    <dbReference type="NCBI Taxonomy" id="63820"/>
    <lineage>
        <taxon>Eukaryota</taxon>
        <taxon>Fungi</taxon>
        <taxon>Dikarya</taxon>
        <taxon>Ascomycota</taxon>
        <taxon>Pezizomycotina</taxon>
        <taxon>Eurotiomycetes</taxon>
        <taxon>Eurotiomycetidae</taxon>
        <taxon>Eurotiales</taxon>
        <taxon>Aspergillaceae</taxon>
        <taxon>Penicillium</taxon>
    </lineage>
</organism>